<dbReference type="PANTHER" id="PTHR47313:SF1">
    <property type="entry name" value="RIBOSOMAL RNA LARGE SUBUNIT METHYLTRANSFERASE K_L"/>
    <property type="match status" value="1"/>
</dbReference>
<feature type="domain" description="Ribosomal RNA large subunit methyltransferase K/L-like methyltransferase" evidence="3">
    <location>
        <begin position="158"/>
        <end position="341"/>
    </location>
</feature>
<evidence type="ECO:0000259" key="4">
    <source>
        <dbReference type="Pfam" id="PF22020"/>
    </source>
</evidence>
<name>A0A238K293_9RHOB</name>
<dbReference type="Gene3D" id="3.30.2130.30">
    <property type="match status" value="1"/>
</dbReference>
<sequence length="368" mass="39905">MTTHFDIFLAAPPGLEDVLADEAREAGFANPQAVSGGVTTSGDWPDVWRANLELRGAGRVLARIGSFRAFHLAQLDKRSRKFDWAAFLRPDVPVRVEVTCKESKIYHDRAARQRVETAIRETLGAPIESDAPVRILVRIEDDLVTISLDTSGEPLHRRGHKEAIGKAPMRETLASLFLRQCGYDGTETVVDPMCGSGTFLLEAAERAAGLLPGRSRSFAFEMLANYDADAWQNMRSAIPAGAEGPPRFFGSDRDDGAIRSSTANAKRAGVDALCEFRRAAVSDVMRPAGKTGLVMVNPPYGARIGNRKLLFALYGSFGQVMKDRFSGWRVGMITSDAGLAKSTGLPFKSGPPVSFGGLKVKLYQTGSL</sequence>
<dbReference type="GO" id="GO:0070043">
    <property type="term" value="F:rRNA (guanine-N7-)-methyltransferase activity"/>
    <property type="evidence" value="ECO:0007669"/>
    <property type="project" value="TreeGrafter"/>
</dbReference>
<dbReference type="PROSITE" id="PS01261">
    <property type="entry name" value="UPF0020"/>
    <property type="match status" value="1"/>
</dbReference>
<dbReference type="OrthoDB" id="9809404at2"/>
<dbReference type="InterPro" id="IPR029063">
    <property type="entry name" value="SAM-dependent_MTases_sf"/>
</dbReference>
<evidence type="ECO:0000259" key="3">
    <source>
        <dbReference type="Pfam" id="PF01170"/>
    </source>
</evidence>
<keyword evidence="1 5" id="KW-0489">Methyltransferase</keyword>
<evidence type="ECO:0000313" key="5">
    <source>
        <dbReference type="EMBL" id="SMX36232.1"/>
    </source>
</evidence>
<dbReference type="Pfam" id="PF22020">
    <property type="entry name" value="RlmL_1st"/>
    <property type="match status" value="1"/>
</dbReference>
<dbReference type="PANTHER" id="PTHR47313">
    <property type="entry name" value="RIBOSOMAL RNA LARGE SUBUNIT METHYLTRANSFERASE K/L"/>
    <property type="match status" value="1"/>
</dbReference>
<dbReference type="AlphaFoldDB" id="A0A238K293"/>
<accession>A0A238K293</accession>
<dbReference type="CDD" id="cd11715">
    <property type="entry name" value="THUMP_AdoMetMT"/>
    <property type="match status" value="1"/>
</dbReference>
<dbReference type="InterPro" id="IPR053943">
    <property type="entry name" value="RlmKL-like_Mtase_CS"/>
</dbReference>
<evidence type="ECO:0000256" key="1">
    <source>
        <dbReference type="ARBA" id="ARBA00022603"/>
    </source>
</evidence>
<dbReference type="Proteomes" id="UP000220836">
    <property type="component" value="Unassembled WGS sequence"/>
</dbReference>
<evidence type="ECO:0000256" key="2">
    <source>
        <dbReference type="ARBA" id="ARBA00022679"/>
    </source>
</evidence>
<dbReference type="GO" id="GO:0052915">
    <property type="term" value="F:23S rRNA (guanine(2445)-N(2))-methyltransferase activity"/>
    <property type="evidence" value="ECO:0007669"/>
    <property type="project" value="UniProtKB-EC"/>
</dbReference>
<dbReference type="Gene3D" id="3.40.50.150">
    <property type="entry name" value="Vaccinia Virus protein VP39"/>
    <property type="match status" value="1"/>
</dbReference>
<dbReference type="EMBL" id="FXYH01000002">
    <property type="protein sequence ID" value="SMX36232.1"/>
    <property type="molecule type" value="Genomic_DNA"/>
</dbReference>
<feature type="domain" description="RlmL ferredoxin-like" evidence="4">
    <location>
        <begin position="7"/>
        <end position="61"/>
    </location>
</feature>
<proteinExistence type="predicted"/>
<dbReference type="InterPro" id="IPR000241">
    <property type="entry name" value="RlmKL-like_Mtase"/>
</dbReference>
<dbReference type="InterPro" id="IPR054170">
    <property type="entry name" value="RlmL_1st"/>
</dbReference>
<keyword evidence="2 5" id="KW-0808">Transferase</keyword>
<evidence type="ECO:0000313" key="6">
    <source>
        <dbReference type="Proteomes" id="UP000220836"/>
    </source>
</evidence>
<protein>
    <submittedName>
        <fullName evidence="5">Ribosomal RNA large subunit methyltransferase L</fullName>
        <ecNumber evidence="5">2.1.1.173</ecNumber>
    </submittedName>
</protein>
<dbReference type="PRINTS" id="PR00507">
    <property type="entry name" value="N12N6MTFRASE"/>
</dbReference>
<keyword evidence="6" id="KW-1185">Reference proteome</keyword>
<dbReference type="Pfam" id="PF01170">
    <property type="entry name" value="UPF0020"/>
    <property type="match status" value="1"/>
</dbReference>
<gene>
    <name evidence="5" type="primary">rlmL</name>
    <name evidence="5" type="ORF">PEV8663_00744</name>
</gene>
<dbReference type="RefSeq" id="WP_097803276.1">
    <property type="nucleotide sequence ID" value="NZ_FXYH01000002.1"/>
</dbReference>
<reference evidence="5 6" key="1">
    <citation type="submission" date="2017-05" db="EMBL/GenBank/DDBJ databases">
        <authorList>
            <person name="Song R."/>
            <person name="Chenine A.L."/>
            <person name="Ruprecht R.M."/>
        </authorList>
    </citation>
    <scope>NUCLEOTIDE SEQUENCE [LARGE SCALE GENOMIC DNA]</scope>
    <source>
        <strain evidence="5 6">CECT 8663</strain>
    </source>
</reference>
<dbReference type="SUPFAM" id="SSF53335">
    <property type="entry name" value="S-adenosyl-L-methionine-dependent methyltransferases"/>
    <property type="match status" value="1"/>
</dbReference>
<organism evidence="5 6">
    <name type="scientific">Pelagimonas varians</name>
    <dbReference type="NCBI Taxonomy" id="696760"/>
    <lineage>
        <taxon>Bacteria</taxon>
        <taxon>Pseudomonadati</taxon>
        <taxon>Pseudomonadota</taxon>
        <taxon>Alphaproteobacteria</taxon>
        <taxon>Rhodobacterales</taxon>
        <taxon>Roseobacteraceae</taxon>
        <taxon>Pelagimonas</taxon>
    </lineage>
</organism>
<dbReference type="EC" id="2.1.1.173" evidence="5"/>